<gene>
    <name evidence="8" type="ORF">Pcinc_018506</name>
</gene>
<feature type="transmembrane region" description="Helical" evidence="6">
    <location>
        <begin position="336"/>
        <end position="358"/>
    </location>
</feature>
<organism evidence="8 9">
    <name type="scientific">Petrolisthes cinctipes</name>
    <name type="common">Flat porcelain crab</name>
    <dbReference type="NCBI Taxonomy" id="88211"/>
    <lineage>
        <taxon>Eukaryota</taxon>
        <taxon>Metazoa</taxon>
        <taxon>Ecdysozoa</taxon>
        <taxon>Arthropoda</taxon>
        <taxon>Crustacea</taxon>
        <taxon>Multicrustacea</taxon>
        <taxon>Malacostraca</taxon>
        <taxon>Eumalacostraca</taxon>
        <taxon>Eucarida</taxon>
        <taxon>Decapoda</taxon>
        <taxon>Pleocyemata</taxon>
        <taxon>Anomura</taxon>
        <taxon>Galatheoidea</taxon>
        <taxon>Porcellanidae</taxon>
        <taxon>Petrolisthes</taxon>
    </lineage>
</organism>
<dbReference type="InterPro" id="IPR025256">
    <property type="entry name" value="TM7S3/TM198-like_dom"/>
</dbReference>
<evidence type="ECO:0000256" key="4">
    <source>
        <dbReference type="ARBA" id="ARBA00023136"/>
    </source>
</evidence>
<keyword evidence="3 6" id="KW-1133">Transmembrane helix</keyword>
<dbReference type="PANTHER" id="PTHR15937">
    <property type="entry name" value="TRANSMEMBRANE 7 SUPERFAMILY MEMBER 3"/>
    <property type="match status" value="1"/>
</dbReference>
<name>A0AAE1FMZ4_PETCI</name>
<feature type="transmembrane region" description="Helical" evidence="6">
    <location>
        <begin position="498"/>
        <end position="522"/>
    </location>
</feature>
<dbReference type="InterPro" id="IPR042502">
    <property type="entry name" value="TM7SF3"/>
</dbReference>
<dbReference type="EMBL" id="JAWQEG010001784">
    <property type="protein sequence ID" value="KAK3876731.1"/>
    <property type="molecule type" value="Genomic_DNA"/>
</dbReference>
<dbReference type="GO" id="GO:0005886">
    <property type="term" value="C:plasma membrane"/>
    <property type="evidence" value="ECO:0007669"/>
    <property type="project" value="TreeGrafter"/>
</dbReference>
<dbReference type="Pfam" id="PF25992">
    <property type="entry name" value="Ig_TM7SF3_N"/>
    <property type="match status" value="1"/>
</dbReference>
<evidence type="ECO:0000256" key="2">
    <source>
        <dbReference type="ARBA" id="ARBA00022692"/>
    </source>
</evidence>
<dbReference type="Proteomes" id="UP001286313">
    <property type="component" value="Unassembled WGS sequence"/>
</dbReference>
<feature type="compositionally biased region" description="Basic and acidic residues" evidence="5">
    <location>
        <begin position="25"/>
        <end position="37"/>
    </location>
</feature>
<feature type="compositionally biased region" description="Low complexity" evidence="5">
    <location>
        <begin position="614"/>
        <end position="627"/>
    </location>
</feature>
<dbReference type="GO" id="GO:0043069">
    <property type="term" value="P:negative regulation of programmed cell death"/>
    <property type="evidence" value="ECO:0007669"/>
    <property type="project" value="TreeGrafter"/>
</dbReference>
<feature type="transmembrane region" description="Helical" evidence="6">
    <location>
        <begin position="364"/>
        <end position="383"/>
    </location>
</feature>
<dbReference type="Pfam" id="PF13886">
    <property type="entry name" value="TM7S3_TM198"/>
    <property type="match status" value="1"/>
</dbReference>
<evidence type="ECO:0000256" key="5">
    <source>
        <dbReference type="SAM" id="MobiDB-lite"/>
    </source>
</evidence>
<feature type="region of interest" description="Disordered" evidence="5">
    <location>
        <begin position="16"/>
        <end position="37"/>
    </location>
</feature>
<feature type="transmembrane region" description="Helical" evidence="6">
    <location>
        <begin position="395"/>
        <end position="417"/>
    </location>
</feature>
<feature type="transmembrane region" description="Helical" evidence="6">
    <location>
        <begin position="466"/>
        <end position="486"/>
    </location>
</feature>
<evidence type="ECO:0000256" key="3">
    <source>
        <dbReference type="ARBA" id="ARBA00022989"/>
    </source>
</evidence>
<feature type="transmembrane region" description="Helical" evidence="6">
    <location>
        <begin position="423"/>
        <end position="445"/>
    </location>
</feature>
<sequence length="682" mass="77731">MGRYHVYTEAKLLPNTTTTTTIPGGREDGQVQEEEDRKDNICKSGNENMKMLYETYSVKNDPYKIIAIHRSTTMVVNVTDIDITTMHFLVFQAHSQNRYIILSFDMNPEQDKYVNATDPGLVLTLDDVSVFYTNSTKVMLSNCHKKNLTVLFMVRNYTRLEPIPGKYKATGIPEPFLTLMPNILTTKATYRAALLPGTNSVEVEGELRYRTYLTYMYERDLSEAKYWDTLVATSTLQGLQMNAKLVLERQNNNTAEYLSNWFVSYSGVGAVITVVVSYNNSNGSLYSSSVSYGCDFIDAEEYTCTKLVNPLAKLFCASLIFVGLILLFLGHRWLNFTMFTSGFLFSWCVLFLLFAQASSNNVDALGWGTLVGAVLGGILWLLVWHKFRRPFHSALLIIVMTIIFVAMTVTFFIRYAIMPRENIAAFVVFPAFFALIIIGYSIVNIKKVHIFSCALLGSYAFMVPPVFYLGSSLTYIVINVIALLTVEHYSDTLGYPPFQVWDIVLLCLWILLFVAGMVFQLYRERSSPPFYPPNLTWWEDTKKAINFVLDVTLRCLPLDPDPGGAGIEERPTWLLRLTYTLRLIRRRLPCADQDLSESGYQSFQQVRQISQSAESLATNSHSSTSSLSEHRQSSRLAMFQERTREWVQKLPARFRRKRERLVEEVTEEGQGEDEARLLDGQA</sequence>
<keyword evidence="2 6" id="KW-0812">Transmembrane</keyword>
<feature type="transmembrane region" description="Helical" evidence="6">
    <location>
        <begin position="311"/>
        <end position="329"/>
    </location>
</feature>
<feature type="region of interest" description="Disordered" evidence="5">
    <location>
        <begin position="614"/>
        <end position="634"/>
    </location>
</feature>
<evidence type="ECO:0000256" key="6">
    <source>
        <dbReference type="SAM" id="Phobius"/>
    </source>
</evidence>
<reference evidence="8" key="1">
    <citation type="submission" date="2023-10" db="EMBL/GenBank/DDBJ databases">
        <title>Genome assemblies of two species of porcelain crab, Petrolisthes cinctipes and Petrolisthes manimaculis (Anomura: Porcellanidae).</title>
        <authorList>
            <person name="Angst P."/>
        </authorList>
    </citation>
    <scope>NUCLEOTIDE SEQUENCE</scope>
    <source>
        <strain evidence="8">PB745_01</strain>
        <tissue evidence="8">Gill</tissue>
    </source>
</reference>
<dbReference type="AlphaFoldDB" id="A0AAE1FMZ4"/>
<accession>A0AAE1FMZ4</accession>
<comment type="subcellular location">
    <subcellularLocation>
        <location evidence="1">Membrane</location>
        <topology evidence="1">Multi-pass membrane protein</topology>
    </subcellularLocation>
</comment>
<evidence type="ECO:0000313" key="8">
    <source>
        <dbReference type="EMBL" id="KAK3876731.1"/>
    </source>
</evidence>
<feature type="domain" description="TM7S3/TM198-like" evidence="7">
    <location>
        <begin position="316"/>
        <end position="521"/>
    </location>
</feature>
<feature type="region of interest" description="Disordered" evidence="5">
    <location>
        <begin position="661"/>
        <end position="682"/>
    </location>
</feature>
<dbReference type="PANTHER" id="PTHR15937:SF3">
    <property type="entry name" value="TRANSMEMBRANE 7 SUPERFAMILY MEMBER 3"/>
    <property type="match status" value="1"/>
</dbReference>
<protein>
    <recommendedName>
        <fullName evidence="7">TM7S3/TM198-like domain-containing protein</fullName>
    </recommendedName>
</protein>
<feature type="compositionally biased region" description="Basic and acidic residues" evidence="5">
    <location>
        <begin position="673"/>
        <end position="682"/>
    </location>
</feature>
<keyword evidence="9" id="KW-1185">Reference proteome</keyword>
<evidence type="ECO:0000313" key="9">
    <source>
        <dbReference type="Proteomes" id="UP001286313"/>
    </source>
</evidence>
<keyword evidence="4 6" id="KW-0472">Membrane</keyword>
<evidence type="ECO:0000259" key="7">
    <source>
        <dbReference type="Pfam" id="PF13886"/>
    </source>
</evidence>
<evidence type="ECO:0000256" key="1">
    <source>
        <dbReference type="ARBA" id="ARBA00004141"/>
    </source>
</evidence>
<comment type="caution">
    <text evidence="8">The sequence shown here is derived from an EMBL/GenBank/DDBJ whole genome shotgun (WGS) entry which is preliminary data.</text>
</comment>
<proteinExistence type="predicted"/>